<dbReference type="Gene3D" id="1.25.40.390">
    <property type="match status" value="1"/>
</dbReference>
<accession>A0A5B2VPC5</accession>
<dbReference type="InterPro" id="IPR011990">
    <property type="entry name" value="TPR-like_helical_dom_sf"/>
</dbReference>
<dbReference type="GO" id="GO:0009279">
    <property type="term" value="C:cell outer membrane"/>
    <property type="evidence" value="ECO:0007669"/>
    <property type="project" value="UniProtKB-SubCell"/>
</dbReference>
<feature type="domain" description="SusD-like N-terminal" evidence="8">
    <location>
        <begin position="86"/>
        <end position="216"/>
    </location>
</feature>
<keyword evidence="4" id="KW-0472">Membrane</keyword>
<keyword evidence="5" id="KW-0998">Cell outer membrane</keyword>
<keyword evidence="3 6" id="KW-0732">Signal</keyword>
<dbReference type="InterPro" id="IPR012944">
    <property type="entry name" value="SusD_RagB_dom"/>
</dbReference>
<gene>
    <name evidence="9" type="ORF">F0L74_28145</name>
</gene>
<organism evidence="9 10">
    <name type="scientific">Chitinophaga agrisoli</name>
    <dbReference type="NCBI Taxonomy" id="2607653"/>
    <lineage>
        <taxon>Bacteria</taxon>
        <taxon>Pseudomonadati</taxon>
        <taxon>Bacteroidota</taxon>
        <taxon>Chitinophagia</taxon>
        <taxon>Chitinophagales</taxon>
        <taxon>Chitinophagaceae</taxon>
        <taxon>Chitinophaga</taxon>
    </lineage>
</organism>
<reference evidence="9 10" key="2">
    <citation type="submission" date="2019-09" db="EMBL/GenBank/DDBJ databases">
        <authorList>
            <person name="Jin C."/>
        </authorList>
    </citation>
    <scope>NUCLEOTIDE SEQUENCE [LARGE SCALE GENOMIC DNA]</scope>
    <source>
        <strain evidence="9 10">BN140078</strain>
    </source>
</reference>
<dbReference type="Pfam" id="PF14322">
    <property type="entry name" value="SusD-like_3"/>
    <property type="match status" value="1"/>
</dbReference>
<evidence type="ECO:0000256" key="2">
    <source>
        <dbReference type="ARBA" id="ARBA00006275"/>
    </source>
</evidence>
<evidence type="ECO:0000256" key="6">
    <source>
        <dbReference type="SAM" id="SignalP"/>
    </source>
</evidence>
<dbReference type="EMBL" id="VUOC01000004">
    <property type="protein sequence ID" value="KAA2240047.1"/>
    <property type="molecule type" value="Genomic_DNA"/>
</dbReference>
<dbReference type="Pfam" id="PF07980">
    <property type="entry name" value="SusD_RagB"/>
    <property type="match status" value="1"/>
</dbReference>
<evidence type="ECO:0000256" key="4">
    <source>
        <dbReference type="ARBA" id="ARBA00023136"/>
    </source>
</evidence>
<proteinExistence type="inferred from homology"/>
<evidence type="ECO:0000313" key="10">
    <source>
        <dbReference type="Proteomes" id="UP000324611"/>
    </source>
</evidence>
<comment type="subcellular location">
    <subcellularLocation>
        <location evidence="1">Cell outer membrane</location>
    </subcellularLocation>
</comment>
<dbReference type="AlphaFoldDB" id="A0A5B2VPC5"/>
<dbReference type="SUPFAM" id="SSF48452">
    <property type="entry name" value="TPR-like"/>
    <property type="match status" value="1"/>
</dbReference>
<evidence type="ECO:0000256" key="1">
    <source>
        <dbReference type="ARBA" id="ARBA00004442"/>
    </source>
</evidence>
<feature type="domain" description="RagB/SusD" evidence="7">
    <location>
        <begin position="230"/>
        <end position="505"/>
    </location>
</feature>
<evidence type="ECO:0000256" key="3">
    <source>
        <dbReference type="ARBA" id="ARBA00022729"/>
    </source>
</evidence>
<evidence type="ECO:0000256" key="5">
    <source>
        <dbReference type="ARBA" id="ARBA00023237"/>
    </source>
</evidence>
<sequence>MKRLLIKYTFFIGLSVILASACNKDLLDTVPNDRLSTNIFWKTEQDAVLAVNAIYTFLDGNTIFSWDAYTDIAHVNQNFQPEAFVELGTYDVTSAPVYNAWAAAYQGIQLSNYFLANVDKVNTTNTALIDRLKSEARTIRAYHYIKLAGLFGDVPLITTPLNVDEAVKLTRTPVAQIYDFVDKELTESAPLLPASYPSAADRGRIRQGTAWALKARADLWAGRYQAAVDAASQVTGYSLNKSYQNLFTYAGENNSEILLDKQFIKDLVPVNVFNLLAPYSQKNAQGYYVPTRAMVDMYEDNDPRMHFSIFMNGDTLPSGIVFKPTPGGGGADAIGSTYYSSATGYNIKKYINNADYADPSNNGINIILLRYAEVLLTYAEAKIELNQLDASVYDAINKVRNSRDDVKLPDIAMGKTQAELRAIVRRERTVELAFEGLHLFDIRRWKTGATVMQGPVYGMTYISNGQPVTVEAVSSTRTFTDKHYLWPIPQKERDLDPNLSQNKDW</sequence>
<dbReference type="InterPro" id="IPR033985">
    <property type="entry name" value="SusD-like_N"/>
</dbReference>
<comment type="caution">
    <text evidence="9">The sequence shown here is derived from an EMBL/GenBank/DDBJ whole genome shotgun (WGS) entry which is preliminary data.</text>
</comment>
<dbReference type="Proteomes" id="UP000324611">
    <property type="component" value="Unassembled WGS sequence"/>
</dbReference>
<dbReference type="CDD" id="cd08977">
    <property type="entry name" value="SusD"/>
    <property type="match status" value="1"/>
</dbReference>
<evidence type="ECO:0000313" key="9">
    <source>
        <dbReference type="EMBL" id="KAA2240047.1"/>
    </source>
</evidence>
<evidence type="ECO:0000259" key="8">
    <source>
        <dbReference type="Pfam" id="PF14322"/>
    </source>
</evidence>
<reference evidence="9 10" key="1">
    <citation type="submission" date="2019-09" db="EMBL/GenBank/DDBJ databases">
        <title>Chitinophaga ginsengihumi sp. nov., isolated from soil of ginseng rhizosphere.</title>
        <authorList>
            <person name="Lee J."/>
        </authorList>
    </citation>
    <scope>NUCLEOTIDE SEQUENCE [LARGE SCALE GENOMIC DNA]</scope>
    <source>
        <strain evidence="9 10">BN140078</strain>
    </source>
</reference>
<protein>
    <submittedName>
        <fullName evidence="9">RagB/SusD family nutrient uptake outer membrane protein</fullName>
    </submittedName>
</protein>
<dbReference type="RefSeq" id="WP_149841225.1">
    <property type="nucleotide sequence ID" value="NZ_VUOC01000004.1"/>
</dbReference>
<name>A0A5B2VPC5_9BACT</name>
<feature type="signal peptide" evidence="6">
    <location>
        <begin position="1"/>
        <end position="21"/>
    </location>
</feature>
<dbReference type="PROSITE" id="PS51257">
    <property type="entry name" value="PROKAR_LIPOPROTEIN"/>
    <property type="match status" value="1"/>
</dbReference>
<keyword evidence="10" id="KW-1185">Reference proteome</keyword>
<evidence type="ECO:0000259" key="7">
    <source>
        <dbReference type="Pfam" id="PF07980"/>
    </source>
</evidence>
<comment type="similarity">
    <text evidence="2">Belongs to the SusD family.</text>
</comment>
<feature type="chain" id="PRO_5022941407" evidence="6">
    <location>
        <begin position="22"/>
        <end position="505"/>
    </location>
</feature>